<feature type="coiled-coil region" evidence="1">
    <location>
        <begin position="702"/>
        <end position="755"/>
    </location>
</feature>
<evidence type="ECO:0000256" key="2">
    <source>
        <dbReference type="SAM" id="MobiDB-lite"/>
    </source>
</evidence>
<proteinExistence type="predicted"/>
<feature type="region of interest" description="Disordered" evidence="2">
    <location>
        <begin position="326"/>
        <end position="347"/>
    </location>
</feature>
<feature type="compositionally biased region" description="Polar residues" evidence="2">
    <location>
        <begin position="326"/>
        <end position="343"/>
    </location>
</feature>
<feature type="region of interest" description="Disordered" evidence="2">
    <location>
        <begin position="649"/>
        <end position="669"/>
    </location>
</feature>
<feature type="region of interest" description="Disordered" evidence="2">
    <location>
        <begin position="363"/>
        <end position="423"/>
    </location>
</feature>
<dbReference type="Proteomes" id="UP000078542">
    <property type="component" value="Unassembled WGS sequence"/>
</dbReference>
<dbReference type="AlphaFoldDB" id="A0A151ILL6"/>
<feature type="compositionally biased region" description="Low complexity" evidence="2">
    <location>
        <begin position="649"/>
        <end position="666"/>
    </location>
</feature>
<evidence type="ECO:0000313" key="4">
    <source>
        <dbReference type="Proteomes" id="UP000078542"/>
    </source>
</evidence>
<keyword evidence="1" id="KW-0175">Coiled coil</keyword>
<sequence>SEMQSCKVDESESRPNIALNRIGLELDKAETKCFTLKSELNCMMDVCRKAQTEKKRNKEVSDISSIMSLDNLDSKSLFEHNDYNSNIMDANRTTNCNIHQRINNIELKTEENFDAFNLSPKSAQFSSRKSINDDDIIERSESLMEGNQKRLLNVTVTPRTQLNKRLSHFITIPTQNIEEDVRDYIYVLQICAGKEYESYYFPSNMSLERMTLRADDEDYLRAIPYSVRPGVEKVEGAINPGLNSNTSNATKARRLIKSRSRTGRSEKNSVCRVDSALPKARKRKTKLRSSISKSTVTTRDTGFIGRKEAKRRRHKGLVVNHQPLISRSSNAPQPIHQSLSNQPKHVKKSNDVVEIFHNTKLKNNNFGVSSKHSKDDGAKYEKKPHLSENKENLKKIQEAVFSPKDKHSENVNQECQSHDKKNKQDHCLQLNYQSNTFSKIKPEITQKKEQDKSEKLIHSNNLSPPAQDETQQCKRVFNRYDDPLFTPNYEMPTLASKLKRSSRSYFSRFNFRNIPFVVGTSVTPSHNLGLNIQQVLSVMKTRQPIASDVAPLLIRKVSRGMRPISVLLDQMNYEGSVSNVSSQMIGMLKFNSRENLGRDKRSSVFNLHVGKTQSGRMPKTFADAEIISEKENDVSKQLCKEKVEYCNNKTKQQSSSTVSKSNTSASPKIQQGISGISLKGNIGDYKIRIPDSHNSKEIRNVLINLHDQFEEMNTKYERLQSEVDKSNDKSLAKELSALEKELNVKEEEINAVISLYKEVMTLKQQMKTLHERNSLVCIATESTKGSSKDSFPMSIIPEKSQIFGRRKIFNATREPPASMQLAALLRQIQTFHKQLQLVS</sequence>
<accession>A0A151ILL6</accession>
<evidence type="ECO:0008006" key="5">
    <source>
        <dbReference type="Google" id="ProtNLM"/>
    </source>
</evidence>
<evidence type="ECO:0000313" key="3">
    <source>
        <dbReference type="EMBL" id="KYN05777.1"/>
    </source>
</evidence>
<reference evidence="3 4" key="1">
    <citation type="submission" date="2016-03" db="EMBL/GenBank/DDBJ databases">
        <title>Cyphomyrmex costatus WGS genome.</title>
        <authorList>
            <person name="Nygaard S."/>
            <person name="Hu H."/>
            <person name="Boomsma J."/>
            <person name="Zhang G."/>
        </authorList>
    </citation>
    <scope>NUCLEOTIDE SEQUENCE [LARGE SCALE GENOMIC DNA]</scope>
    <source>
        <strain evidence="3">MS0001</strain>
        <tissue evidence="3">Whole body</tissue>
    </source>
</reference>
<name>A0A151ILL6_9HYME</name>
<feature type="compositionally biased region" description="Basic and acidic residues" evidence="2">
    <location>
        <begin position="372"/>
        <end position="409"/>
    </location>
</feature>
<dbReference type="EMBL" id="KQ977104">
    <property type="protein sequence ID" value="KYN05777.1"/>
    <property type="molecule type" value="Genomic_DNA"/>
</dbReference>
<protein>
    <recommendedName>
        <fullName evidence="5">Centrosomal protein of 57 kDa</fullName>
    </recommendedName>
</protein>
<gene>
    <name evidence="3" type="ORF">ALC62_03256</name>
</gene>
<organism evidence="3 4">
    <name type="scientific">Cyphomyrmex costatus</name>
    <dbReference type="NCBI Taxonomy" id="456900"/>
    <lineage>
        <taxon>Eukaryota</taxon>
        <taxon>Metazoa</taxon>
        <taxon>Ecdysozoa</taxon>
        <taxon>Arthropoda</taxon>
        <taxon>Hexapoda</taxon>
        <taxon>Insecta</taxon>
        <taxon>Pterygota</taxon>
        <taxon>Neoptera</taxon>
        <taxon>Endopterygota</taxon>
        <taxon>Hymenoptera</taxon>
        <taxon>Apocrita</taxon>
        <taxon>Aculeata</taxon>
        <taxon>Formicoidea</taxon>
        <taxon>Formicidae</taxon>
        <taxon>Myrmicinae</taxon>
        <taxon>Cyphomyrmex</taxon>
    </lineage>
</organism>
<evidence type="ECO:0000256" key="1">
    <source>
        <dbReference type="SAM" id="Coils"/>
    </source>
</evidence>
<keyword evidence="4" id="KW-1185">Reference proteome</keyword>
<feature type="non-terminal residue" evidence="3">
    <location>
        <position position="1"/>
    </location>
</feature>